<comment type="similarity">
    <text evidence="1">Belongs to the bacterial solute-binding protein 1 family.</text>
</comment>
<dbReference type="SUPFAM" id="SSF53850">
    <property type="entry name" value="Periplasmic binding protein-like II"/>
    <property type="match status" value="1"/>
</dbReference>
<name>A0A6J4QA94_9ACTN</name>
<protein>
    <submittedName>
        <fullName evidence="4">Maltodextrin ABC transporter, substrate-binding protein MdxE</fullName>
    </submittedName>
</protein>
<keyword evidence="3" id="KW-0732">Signal</keyword>
<evidence type="ECO:0000313" key="4">
    <source>
        <dbReference type="EMBL" id="CAA9434988.1"/>
    </source>
</evidence>
<dbReference type="PANTHER" id="PTHR30061:SF50">
    <property type="entry name" value="MALTOSE_MALTODEXTRIN-BINDING PERIPLASMIC PROTEIN"/>
    <property type="match status" value="1"/>
</dbReference>
<dbReference type="InterPro" id="IPR006311">
    <property type="entry name" value="TAT_signal"/>
</dbReference>
<reference evidence="4" key="1">
    <citation type="submission" date="2020-02" db="EMBL/GenBank/DDBJ databases">
        <authorList>
            <person name="Meier V. D."/>
        </authorList>
    </citation>
    <scope>NUCLEOTIDE SEQUENCE</scope>
    <source>
        <strain evidence="4">AVDCRST_MAG78</strain>
    </source>
</reference>
<dbReference type="GO" id="GO:1901982">
    <property type="term" value="F:maltose binding"/>
    <property type="evidence" value="ECO:0007669"/>
    <property type="project" value="TreeGrafter"/>
</dbReference>
<dbReference type="Gene3D" id="3.40.190.10">
    <property type="entry name" value="Periplasmic binding protein-like II"/>
    <property type="match status" value="2"/>
</dbReference>
<dbReference type="PANTHER" id="PTHR30061">
    <property type="entry name" value="MALTOSE-BINDING PERIPLASMIC PROTEIN"/>
    <property type="match status" value="1"/>
</dbReference>
<organism evidence="4">
    <name type="scientific">uncultured Rubrobacteraceae bacterium</name>
    <dbReference type="NCBI Taxonomy" id="349277"/>
    <lineage>
        <taxon>Bacteria</taxon>
        <taxon>Bacillati</taxon>
        <taxon>Actinomycetota</taxon>
        <taxon>Rubrobacteria</taxon>
        <taxon>Rubrobacterales</taxon>
        <taxon>Rubrobacteraceae</taxon>
        <taxon>environmental samples</taxon>
    </lineage>
</organism>
<dbReference type="PROSITE" id="PS51318">
    <property type="entry name" value="TAT"/>
    <property type="match status" value="1"/>
</dbReference>
<dbReference type="GO" id="GO:0015768">
    <property type="term" value="P:maltose transport"/>
    <property type="evidence" value="ECO:0007669"/>
    <property type="project" value="TreeGrafter"/>
</dbReference>
<dbReference type="GO" id="GO:0055052">
    <property type="term" value="C:ATP-binding cassette (ABC) transporter complex, substrate-binding subunit-containing"/>
    <property type="evidence" value="ECO:0007669"/>
    <property type="project" value="TreeGrafter"/>
</dbReference>
<evidence type="ECO:0000256" key="1">
    <source>
        <dbReference type="ARBA" id="ARBA00008520"/>
    </source>
</evidence>
<dbReference type="InterPro" id="IPR006059">
    <property type="entry name" value="SBP"/>
</dbReference>
<dbReference type="GO" id="GO:0042956">
    <property type="term" value="P:maltodextrin transmembrane transport"/>
    <property type="evidence" value="ECO:0007669"/>
    <property type="project" value="TreeGrafter"/>
</dbReference>
<evidence type="ECO:0000256" key="2">
    <source>
        <dbReference type="ARBA" id="ARBA00022448"/>
    </source>
</evidence>
<accession>A0A6J4QA94</accession>
<evidence type="ECO:0000256" key="3">
    <source>
        <dbReference type="ARBA" id="ARBA00022729"/>
    </source>
</evidence>
<gene>
    <name evidence="4" type="ORF">AVDCRST_MAG78-1968</name>
</gene>
<sequence length="460" mass="49957">MAALRGGAKRSSRGRGRLSRRDFLRLGGAGLAGAALLGGAGCGGGGGGGSSGSGGTNLVFSFGPDPSGTDPEVIKRFNEEYEGEIQAEIRQMPSDTGAYFNQIRTELQSGSSPIDVIGGDVTWPAQLAANGWILDLSDLFTEDMRGDFVDAAVQSCTYRDKVWGVPWFTDAGLLWYRKDLLEESGYSEGPGTWDELKEMAEKTARDSGTEFGFVFQGAQYEGAVVHGLEHVWTHGGEVLTDAGEVVVDQAEPISALRTHRSMIEDGVSPIALVNYKEPETHTAFLNGSAVFCRNWPYMYGLLSDPAQSQVTPEQVEITTLPRSEGGESYSGLGGWNMYANAASEDKLDAIWEFIKFFANDEQQRFRAINGGFLPVLKDLYEDEEILDSQPVVSIAGEALQRALTRPISPFYSDVSLAMQRQFAESLKGTVTPEQAAQNLQQEITSRIELGERLLTEDRSG</sequence>
<dbReference type="Pfam" id="PF01547">
    <property type="entry name" value="SBP_bac_1"/>
    <property type="match status" value="1"/>
</dbReference>
<dbReference type="CDD" id="cd14750">
    <property type="entry name" value="PBP2_TMBP"/>
    <property type="match status" value="1"/>
</dbReference>
<proteinExistence type="inferred from homology"/>
<keyword evidence="2" id="KW-0813">Transport</keyword>
<dbReference type="EMBL" id="CADCVB010000132">
    <property type="protein sequence ID" value="CAA9434988.1"/>
    <property type="molecule type" value="Genomic_DNA"/>
</dbReference>
<dbReference type="AlphaFoldDB" id="A0A6J4QA94"/>